<accession>A0ABQ7H7T9</accession>
<feature type="non-terminal residue" evidence="2">
    <location>
        <position position="150"/>
    </location>
</feature>
<dbReference type="InterPro" id="IPR014722">
    <property type="entry name" value="Rib_uL2_dom2"/>
</dbReference>
<name>A0ABQ7H7T9_DUNSA</name>
<protein>
    <recommendedName>
        <fullName evidence="1">Translation elongation factor KOW-like domain-containing protein</fullName>
    </recommendedName>
</protein>
<feature type="domain" description="Translation elongation factor KOW-like" evidence="1">
    <location>
        <begin position="56"/>
        <end position="114"/>
    </location>
</feature>
<evidence type="ECO:0000313" key="2">
    <source>
        <dbReference type="EMBL" id="KAF5842883.1"/>
    </source>
</evidence>
<dbReference type="Gene3D" id="2.30.30.30">
    <property type="match status" value="1"/>
</dbReference>
<keyword evidence="3" id="KW-1185">Reference proteome</keyword>
<gene>
    <name evidence="2" type="ORF">DUNSADRAFT_4342</name>
</gene>
<sequence length="150" mass="16229">MALTRAFSARLLPWACQCIPAAQHFLADSGTQGSAVFDGPSKVGICAQLRSFAKKSAHQIKNGDTLFINDSISRVSTFYWNHGKARGGGSVSCDLVDVRTGAKTNVRLKNDDQVETAELRTKSFQVSEGYSSSFQHVIMKVGLSLCVTAR</sequence>
<dbReference type="Proteomes" id="UP000815325">
    <property type="component" value="Unassembled WGS sequence"/>
</dbReference>
<dbReference type="InterPro" id="IPR008991">
    <property type="entry name" value="Translation_prot_SH3-like_sf"/>
</dbReference>
<reference evidence="2" key="1">
    <citation type="submission" date="2017-08" db="EMBL/GenBank/DDBJ databases">
        <authorList>
            <person name="Polle J.E."/>
            <person name="Barry K."/>
            <person name="Cushman J."/>
            <person name="Schmutz J."/>
            <person name="Tran D."/>
            <person name="Hathwaick L.T."/>
            <person name="Yim W.C."/>
            <person name="Jenkins J."/>
            <person name="Mckie-Krisberg Z.M."/>
            <person name="Prochnik S."/>
            <person name="Lindquist E."/>
            <person name="Dockter R.B."/>
            <person name="Adam C."/>
            <person name="Molina H."/>
            <person name="Bunkerborg J."/>
            <person name="Jin E."/>
            <person name="Buchheim M."/>
            <person name="Magnuson J."/>
        </authorList>
    </citation>
    <scope>NUCLEOTIDE SEQUENCE</scope>
    <source>
        <strain evidence="2">CCAP 19/18</strain>
    </source>
</reference>
<dbReference type="InterPro" id="IPR013185">
    <property type="entry name" value="Transl_elong_KOW-like"/>
</dbReference>
<evidence type="ECO:0000313" key="3">
    <source>
        <dbReference type="Proteomes" id="UP000815325"/>
    </source>
</evidence>
<organism evidence="2 3">
    <name type="scientific">Dunaliella salina</name>
    <name type="common">Green alga</name>
    <name type="synonym">Protococcus salinus</name>
    <dbReference type="NCBI Taxonomy" id="3046"/>
    <lineage>
        <taxon>Eukaryota</taxon>
        <taxon>Viridiplantae</taxon>
        <taxon>Chlorophyta</taxon>
        <taxon>core chlorophytes</taxon>
        <taxon>Chlorophyceae</taxon>
        <taxon>CS clade</taxon>
        <taxon>Chlamydomonadales</taxon>
        <taxon>Dunaliellaceae</taxon>
        <taxon>Dunaliella</taxon>
    </lineage>
</organism>
<dbReference type="Pfam" id="PF08207">
    <property type="entry name" value="EFP_N"/>
    <property type="match status" value="1"/>
</dbReference>
<comment type="caution">
    <text evidence="2">The sequence shown here is derived from an EMBL/GenBank/DDBJ whole genome shotgun (WGS) entry which is preliminary data.</text>
</comment>
<evidence type="ECO:0000259" key="1">
    <source>
        <dbReference type="Pfam" id="PF08207"/>
    </source>
</evidence>
<dbReference type="SUPFAM" id="SSF50104">
    <property type="entry name" value="Translation proteins SH3-like domain"/>
    <property type="match status" value="1"/>
</dbReference>
<proteinExistence type="predicted"/>
<dbReference type="EMBL" id="MU069453">
    <property type="protein sequence ID" value="KAF5842883.1"/>
    <property type="molecule type" value="Genomic_DNA"/>
</dbReference>